<feature type="compositionally biased region" description="Low complexity" evidence="1">
    <location>
        <begin position="233"/>
        <end position="249"/>
    </location>
</feature>
<proteinExistence type="predicted"/>
<dbReference type="PANTHER" id="PTHR47842">
    <property type="entry name" value="EXPRESSED PROTEIN"/>
    <property type="match status" value="1"/>
</dbReference>
<protein>
    <recommendedName>
        <fullName evidence="2">AB hydrolase-1 domain-containing protein</fullName>
    </recommendedName>
</protein>
<feature type="compositionally biased region" description="Basic and acidic residues" evidence="1">
    <location>
        <begin position="223"/>
        <end position="232"/>
    </location>
</feature>
<dbReference type="Proteomes" id="UP000230002">
    <property type="component" value="Unassembled WGS sequence"/>
</dbReference>
<feature type="compositionally biased region" description="Acidic residues" evidence="1">
    <location>
        <begin position="542"/>
        <end position="582"/>
    </location>
</feature>
<accession>A0A2G8ST76</accession>
<dbReference type="AlphaFoldDB" id="A0A2G8ST76"/>
<evidence type="ECO:0000259" key="2">
    <source>
        <dbReference type="Pfam" id="PF12697"/>
    </source>
</evidence>
<feature type="region of interest" description="Disordered" evidence="1">
    <location>
        <begin position="211"/>
        <end position="249"/>
    </location>
</feature>
<feature type="compositionally biased region" description="Low complexity" evidence="1">
    <location>
        <begin position="437"/>
        <end position="457"/>
    </location>
</feature>
<keyword evidence="4" id="KW-1185">Reference proteome</keyword>
<feature type="compositionally biased region" description="Acidic residues" evidence="1">
    <location>
        <begin position="491"/>
        <end position="514"/>
    </location>
</feature>
<dbReference type="InterPro" id="IPR029058">
    <property type="entry name" value="AB_hydrolase_fold"/>
</dbReference>
<evidence type="ECO:0000313" key="3">
    <source>
        <dbReference type="EMBL" id="PIL36979.1"/>
    </source>
</evidence>
<dbReference type="Pfam" id="PF12697">
    <property type="entry name" value="Abhydrolase_6"/>
    <property type="match status" value="1"/>
</dbReference>
<feature type="domain" description="AB hydrolase-1" evidence="2">
    <location>
        <begin position="31"/>
        <end position="217"/>
    </location>
</feature>
<feature type="region of interest" description="Disordered" evidence="1">
    <location>
        <begin position="479"/>
        <end position="590"/>
    </location>
</feature>
<name>A0A2G8ST76_9APHY</name>
<organism evidence="3 4">
    <name type="scientific">Ganoderma sinense ZZ0214-1</name>
    <dbReference type="NCBI Taxonomy" id="1077348"/>
    <lineage>
        <taxon>Eukaryota</taxon>
        <taxon>Fungi</taxon>
        <taxon>Dikarya</taxon>
        <taxon>Basidiomycota</taxon>
        <taxon>Agaricomycotina</taxon>
        <taxon>Agaricomycetes</taxon>
        <taxon>Polyporales</taxon>
        <taxon>Polyporaceae</taxon>
        <taxon>Ganoderma</taxon>
    </lineage>
</organism>
<dbReference type="EMBL" id="AYKW01000001">
    <property type="protein sequence ID" value="PIL36979.1"/>
    <property type="molecule type" value="Genomic_DNA"/>
</dbReference>
<dbReference type="InterPro" id="IPR000073">
    <property type="entry name" value="AB_hydrolase_1"/>
</dbReference>
<dbReference type="Gene3D" id="3.40.50.1820">
    <property type="entry name" value="alpha/beta hydrolase"/>
    <property type="match status" value="1"/>
</dbReference>
<feature type="region of interest" description="Disordered" evidence="1">
    <location>
        <begin position="410"/>
        <end position="457"/>
    </location>
</feature>
<evidence type="ECO:0000256" key="1">
    <source>
        <dbReference type="SAM" id="MobiDB-lite"/>
    </source>
</evidence>
<feature type="compositionally biased region" description="Basic and acidic residues" evidence="1">
    <location>
        <begin position="515"/>
        <end position="530"/>
    </location>
</feature>
<dbReference type="STRING" id="1077348.A0A2G8ST76"/>
<reference evidence="3 4" key="1">
    <citation type="journal article" date="2015" name="Sci. Rep.">
        <title>Chromosome-level genome map provides insights into diverse defense mechanisms in the medicinal fungus Ganoderma sinense.</title>
        <authorList>
            <person name="Zhu Y."/>
            <person name="Xu J."/>
            <person name="Sun C."/>
            <person name="Zhou S."/>
            <person name="Xu H."/>
            <person name="Nelson D.R."/>
            <person name="Qian J."/>
            <person name="Song J."/>
            <person name="Luo H."/>
            <person name="Xiang L."/>
            <person name="Li Y."/>
            <person name="Xu Z."/>
            <person name="Ji A."/>
            <person name="Wang L."/>
            <person name="Lu S."/>
            <person name="Hayward A."/>
            <person name="Sun W."/>
            <person name="Li X."/>
            <person name="Schwartz D.C."/>
            <person name="Wang Y."/>
            <person name="Chen S."/>
        </authorList>
    </citation>
    <scope>NUCLEOTIDE SEQUENCE [LARGE SCALE GENOMIC DNA]</scope>
    <source>
        <strain evidence="3 4">ZZ0214-1</strain>
    </source>
</reference>
<dbReference type="SUPFAM" id="SSF53474">
    <property type="entry name" value="alpha/beta-Hydrolases"/>
    <property type="match status" value="1"/>
</dbReference>
<gene>
    <name evidence="3" type="ORF">GSI_00671</name>
</gene>
<feature type="compositionally biased region" description="Polar residues" evidence="1">
    <location>
        <begin position="1"/>
        <end position="13"/>
    </location>
</feature>
<feature type="region of interest" description="Disordered" evidence="1">
    <location>
        <begin position="1"/>
        <end position="20"/>
    </location>
</feature>
<sequence>MSNPSDTQAAAPNTVQTIPQTTTDPTDLVLLIFIHGFKGTDSTFGEFPQRLQHILSESIDNTVVESVVFPAYETKGELNAAVVRFADWLTDLTVKREVANGGAGKAKVVLCGHSMGGLLAADALLEFVRTRPDKRAPLWPKIVACIAYDTPYLGLHPGVVKNGTNQAAQYARTAQNVLNSFRTWRSKTPSGAAAAAAGGAAAGAAVIAVGPAPIDTNTSPDPDTSKDGDETPKSPTTKTPTGESSEGTTVTSLWQKWAAPAALAIGGVVLAGTAAGTAYYKREEIGVGYTWVTDHLKYIGNLWSKEELEERLDRLLTLESRMGVLFHTFFTDIPASPPAYPSNRTFIVLPHRNSPLATHFMPNRNTLASDEIQAHTGMFDTKTNDGYYQLGLVTAKLIREAVFRARRVEADAQTPKSLPSALAQPRAPLQQPSTVKPAAQESVASPAPPASTAAVSPPAVAGGVAAAATTVAAASAASVAASASAPRPPAADDEDEEDDDDDDEDEEEEEEEEEHIPVMEKPHIMAEKVDATQAASAPKADEEAEDEEDDEEDDEDEDDDEEEDEDDEDEDEEDEDEDEEEGVQAQPAKK</sequence>
<comment type="caution">
    <text evidence="3">The sequence shown here is derived from an EMBL/GenBank/DDBJ whole genome shotgun (WGS) entry which is preliminary data.</text>
</comment>
<dbReference type="OrthoDB" id="442243at2759"/>
<dbReference type="PANTHER" id="PTHR47842:SF1">
    <property type="entry name" value="DUF676 DOMAIN-CONTAINING PROTEIN"/>
    <property type="match status" value="1"/>
</dbReference>
<evidence type="ECO:0000313" key="4">
    <source>
        <dbReference type="Proteomes" id="UP000230002"/>
    </source>
</evidence>